<comment type="caution">
    <text evidence="6">The sequence shown here is derived from an EMBL/GenBank/DDBJ whole genome shotgun (WGS) entry which is preliminary data.</text>
</comment>
<dbReference type="CDD" id="cd00397">
    <property type="entry name" value="DNA_BRE_C"/>
    <property type="match status" value="1"/>
</dbReference>
<dbReference type="GO" id="GO:0003677">
    <property type="term" value="F:DNA binding"/>
    <property type="evidence" value="ECO:0007669"/>
    <property type="project" value="UniProtKB-KW"/>
</dbReference>
<dbReference type="Gene3D" id="1.10.443.10">
    <property type="entry name" value="Intergrase catalytic core"/>
    <property type="match status" value="1"/>
</dbReference>
<evidence type="ECO:0000313" key="7">
    <source>
        <dbReference type="Proteomes" id="UP000256542"/>
    </source>
</evidence>
<keyword evidence="3" id="KW-0238">DNA-binding</keyword>
<dbReference type="Pfam" id="PF00589">
    <property type="entry name" value="Phage_integrase"/>
    <property type="match status" value="1"/>
</dbReference>
<dbReference type="InterPro" id="IPR011010">
    <property type="entry name" value="DNA_brk_join_enz"/>
</dbReference>
<name>A0A3E0DQ88_9GAMM</name>
<keyword evidence="2" id="KW-0229">DNA integration</keyword>
<dbReference type="AlphaFoldDB" id="A0A3E0DQ88"/>
<dbReference type="OrthoDB" id="102994at2"/>
<gene>
    <name evidence="6" type="ORF">DFP81_104286</name>
</gene>
<keyword evidence="4" id="KW-0233">DNA recombination</keyword>
<feature type="domain" description="Tyr recombinase" evidence="5">
    <location>
        <begin position="191"/>
        <end position="400"/>
    </location>
</feature>
<dbReference type="GO" id="GO:0015074">
    <property type="term" value="P:DNA integration"/>
    <property type="evidence" value="ECO:0007669"/>
    <property type="project" value="UniProtKB-KW"/>
</dbReference>
<keyword evidence="7" id="KW-1185">Reference proteome</keyword>
<sequence>MVAKYERLAKNLAIYRLKNSKNFYARIRVNGVEIKRSLKVADEDEAKFRAWELRSELENRNKQGLTILANKKVYVEDIINSVIIQLDSKKIQLQIYKDYKTVFSNFIIPFFKNVEIVDFTTKKIRDYFDGQELSITRKNINKTCFKMIFDYLEEEKIVKKNDIPVLPKIKAMKIETRDAFNGDDLAMILEHLPKFYEVEKNGRKANFKTVEYRKILNEYFIILLETGVRTGEEFINLHFNDIKKKKHSYYKDNLLIENDNYLVKITKGKTKKYSSGRVIALSSKAINAIVNIAKITQQDKNITIDNFIYSDKLILETSFGKIAEFSDIFKQFTDYLKENNLINTHYTLYSCRHTFITKRLMQGVDIYLIAKYVGSSVEMIEKHYDSYKLSQQAHIDSLTDFNRSELELKAILNNVSYTDYDDVPPDLTEEEKISLDKQAEEFFKYNK</sequence>
<dbReference type="RefSeq" id="WP_115897294.1">
    <property type="nucleotide sequence ID" value="NZ_QUNG01000004.1"/>
</dbReference>
<proteinExistence type="inferred from homology"/>
<organism evidence="6 7">
    <name type="scientific">Marinomonas pollencensis</name>
    <dbReference type="NCBI Taxonomy" id="491954"/>
    <lineage>
        <taxon>Bacteria</taxon>
        <taxon>Pseudomonadati</taxon>
        <taxon>Pseudomonadota</taxon>
        <taxon>Gammaproteobacteria</taxon>
        <taxon>Oceanospirillales</taxon>
        <taxon>Oceanospirillaceae</taxon>
        <taxon>Marinomonas</taxon>
    </lineage>
</organism>
<comment type="similarity">
    <text evidence="1">Belongs to the 'phage' integrase family.</text>
</comment>
<evidence type="ECO:0000256" key="1">
    <source>
        <dbReference type="ARBA" id="ARBA00008857"/>
    </source>
</evidence>
<dbReference type="SUPFAM" id="SSF56349">
    <property type="entry name" value="DNA breaking-rejoining enzymes"/>
    <property type="match status" value="1"/>
</dbReference>
<dbReference type="Proteomes" id="UP000256542">
    <property type="component" value="Unassembled WGS sequence"/>
</dbReference>
<dbReference type="PANTHER" id="PTHR30349:SF41">
    <property type="entry name" value="INTEGRASE_RECOMBINASE PROTEIN MJ0367-RELATED"/>
    <property type="match status" value="1"/>
</dbReference>
<protein>
    <submittedName>
        <fullName evidence="6">Phage integrase family protein</fullName>
    </submittedName>
</protein>
<dbReference type="InterPro" id="IPR010998">
    <property type="entry name" value="Integrase_recombinase_N"/>
</dbReference>
<reference evidence="6 7" key="1">
    <citation type="submission" date="2018-08" db="EMBL/GenBank/DDBJ databases">
        <title>Genomic Encyclopedia of Type Strains, Phase III (KMG-III): the genomes of soil and plant-associated and newly described type strains.</title>
        <authorList>
            <person name="Whitman W."/>
        </authorList>
    </citation>
    <scope>NUCLEOTIDE SEQUENCE [LARGE SCALE GENOMIC DNA]</scope>
    <source>
        <strain evidence="6 7">CECT 7375</strain>
    </source>
</reference>
<dbReference type="InterPro" id="IPR050090">
    <property type="entry name" value="Tyrosine_recombinase_XerCD"/>
</dbReference>
<dbReference type="InterPro" id="IPR002104">
    <property type="entry name" value="Integrase_catalytic"/>
</dbReference>
<dbReference type="Gene3D" id="1.10.150.130">
    <property type="match status" value="1"/>
</dbReference>
<dbReference type="GO" id="GO:0006310">
    <property type="term" value="P:DNA recombination"/>
    <property type="evidence" value="ECO:0007669"/>
    <property type="project" value="UniProtKB-KW"/>
</dbReference>
<accession>A0A3E0DQ88</accession>
<dbReference type="EMBL" id="QUNG01000004">
    <property type="protein sequence ID" value="REG84402.1"/>
    <property type="molecule type" value="Genomic_DNA"/>
</dbReference>
<evidence type="ECO:0000256" key="4">
    <source>
        <dbReference type="ARBA" id="ARBA00023172"/>
    </source>
</evidence>
<dbReference type="PANTHER" id="PTHR30349">
    <property type="entry name" value="PHAGE INTEGRASE-RELATED"/>
    <property type="match status" value="1"/>
</dbReference>
<evidence type="ECO:0000313" key="6">
    <source>
        <dbReference type="EMBL" id="REG84402.1"/>
    </source>
</evidence>
<evidence type="ECO:0000256" key="3">
    <source>
        <dbReference type="ARBA" id="ARBA00023125"/>
    </source>
</evidence>
<dbReference type="PROSITE" id="PS51898">
    <property type="entry name" value="TYR_RECOMBINASE"/>
    <property type="match status" value="1"/>
</dbReference>
<evidence type="ECO:0000259" key="5">
    <source>
        <dbReference type="PROSITE" id="PS51898"/>
    </source>
</evidence>
<evidence type="ECO:0000256" key="2">
    <source>
        <dbReference type="ARBA" id="ARBA00022908"/>
    </source>
</evidence>
<dbReference type="InterPro" id="IPR013762">
    <property type="entry name" value="Integrase-like_cat_sf"/>
</dbReference>